<dbReference type="AlphaFoldDB" id="H8X9N4"/>
<proteinExistence type="predicted"/>
<name>H8X9N4_CANO9</name>
<dbReference type="HOGENOM" id="CLU_707872_0_0_1"/>
<evidence type="ECO:0000313" key="1">
    <source>
        <dbReference type="EMBL" id="CCG24700.1"/>
    </source>
</evidence>
<protein>
    <submittedName>
        <fullName evidence="1">Rcn1 protein</fullName>
    </submittedName>
</protein>
<dbReference type="OrthoDB" id="10517302at2759"/>
<dbReference type="EMBL" id="HE681724">
    <property type="protein sequence ID" value="CCG24700.1"/>
    <property type="molecule type" value="Genomic_DNA"/>
</dbReference>
<organism evidence="1 2">
    <name type="scientific">Candida orthopsilosis (strain 90-125)</name>
    <name type="common">Yeast</name>
    <dbReference type="NCBI Taxonomy" id="1136231"/>
    <lineage>
        <taxon>Eukaryota</taxon>
        <taxon>Fungi</taxon>
        <taxon>Dikarya</taxon>
        <taxon>Ascomycota</taxon>
        <taxon>Saccharomycotina</taxon>
        <taxon>Pichiomycetes</taxon>
        <taxon>Debaryomycetaceae</taxon>
        <taxon>Candida/Lodderomyces clade</taxon>
        <taxon>Candida</taxon>
    </lineage>
</organism>
<sequence>MVGMELRSIIGEAEFNYEDFPELRYTSFKFSSILEVHLHNLKKSKLEYLKVISEDYRPSSEIDLSQLPPSLKYLQATESYFIANGRNENMPQLEHLILYVPGDPILKPLVETFVNLQLKEGLKTLGLGRDATHLLSDIERLQAVTSLDLDFADDSLDLSKFPNLEKLTIGSIKDASVLESWDVPQSMEEIYLGKIFRENNNNISSFFSKLLPGLSSLTIQGRKSKWFPGMLDFSKFQNLKYLSIGGESEGFDQINLPNSIEQLGIYISSLESIDEIQFPKICASEKSNVLNATHHSSLKNHHRSACLFWEAFPLIPRSPIYPTQSSEHPLHYTILLLSLDLSRLDTFSPCCHLSAPTIDSINLRVNRLPFHLALLRACPSGPNHEGSLGD</sequence>
<gene>
    <name evidence="1" type="ORF">CORT_0F04750</name>
</gene>
<reference evidence="1 2" key="1">
    <citation type="journal article" date="2012" name="PLoS ONE">
        <title>Sequence and analysis of the genome of the pathogenic yeast Candida orthopsilosis.</title>
        <authorList>
            <person name="Riccombeni A."/>
            <person name="Vidanes G."/>
            <person name="Proux-Wera E."/>
            <person name="Wolfe K.H."/>
            <person name="Butler G."/>
        </authorList>
    </citation>
    <scope>NUCLEOTIDE SEQUENCE [LARGE SCALE GENOMIC DNA]</scope>
    <source>
        <strain evidence="1 2">Co 90-125</strain>
    </source>
</reference>
<dbReference type="InterPro" id="IPR032675">
    <property type="entry name" value="LRR_dom_sf"/>
</dbReference>
<dbReference type="SUPFAM" id="SSF52047">
    <property type="entry name" value="RNI-like"/>
    <property type="match status" value="1"/>
</dbReference>
<keyword evidence="2" id="KW-1185">Reference proteome</keyword>
<dbReference type="RefSeq" id="XP_003870828.1">
    <property type="nucleotide sequence ID" value="XM_003870779.1"/>
</dbReference>
<dbReference type="Gene3D" id="3.80.10.10">
    <property type="entry name" value="Ribonuclease Inhibitor"/>
    <property type="match status" value="1"/>
</dbReference>
<accession>H8X9N4</accession>
<dbReference type="KEGG" id="cot:CORT_0F04750"/>
<dbReference type="GeneID" id="14541626"/>
<evidence type="ECO:0000313" key="2">
    <source>
        <dbReference type="Proteomes" id="UP000005018"/>
    </source>
</evidence>
<dbReference type="Proteomes" id="UP000005018">
    <property type="component" value="Chromosome 6"/>
</dbReference>